<reference evidence="12 13" key="1">
    <citation type="submission" date="2013-10" db="EMBL/GenBank/DDBJ databases">
        <authorList>
            <consortium name="International Citrus Genome Consortium"/>
            <person name="Jenkins J."/>
            <person name="Schmutz J."/>
            <person name="Prochnik S."/>
            <person name="Rokhsar D."/>
            <person name="Gmitter F."/>
            <person name="Ollitrault P."/>
            <person name="Machado M."/>
            <person name="Talon M."/>
            <person name="Wincker P."/>
            <person name="Jaillon O."/>
            <person name="Morgante M."/>
        </authorList>
    </citation>
    <scope>NUCLEOTIDE SEQUENCE</scope>
    <source>
        <strain evidence="13">cv. Clemenules</strain>
    </source>
</reference>
<keyword evidence="3" id="KW-0433">Leucine-rich repeat</keyword>
<feature type="domain" description="Disease resistance R13L4/SHOC-2-like LRR" evidence="11">
    <location>
        <begin position="118"/>
        <end position="246"/>
    </location>
</feature>
<evidence type="ECO:0000259" key="11">
    <source>
        <dbReference type="Pfam" id="PF23598"/>
    </source>
</evidence>
<evidence type="ECO:0000313" key="12">
    <source>
        <dbReference type="EMBL" id="ESR55368.1"/>
    </source>
</evidence>
<protein>
    <submittedName>
        <fullName evidence="12">Uncharacterized protein</fullName>
    </submittedName>
</protein>
<dbReference type="PANTHER" id="PTHR48060">
    <property type="entry name" value="DNA DAMAGE-REPAIR/TOLERATION PROTEIN DRT100"/>
    <property type="match status" value="1"/>
</dbReference>
<dbReference type="InterPro" id="IPR032675">
    <property type="entry name" value="LRR_dom_sf"/>
</dbReference>
<keyword evidence="8" id="KW-0472">Membrane</keyword>
<dbReference type="eggNOG" id="KOG0017">
    <property type="taxonomic scope" value="Eukaryota"/>
</dbReference>
<keyword evidence="6" id="KW-0677">Repeat</keyword>
<dbReference type="AlphaFoldDB" id="V4T551"/>
<dbReference type="STRING" id="85681.V4T551"/>
<keyword evidence="13" id="KW-1185">Reference proteome</keyword>
<comment type="subcellular location">
    <subcellularLocation>
        <location evidence="1">Membrane</location>
        <topology evidence="1">Single-pass type I membrane protein</topology>
    </subcellularLocation>
</comment>
<dbReference type="InterPro" id="IPR013210">
    <property type="entry name" value="LRR_N_plant-typ"/>
</dbReference>
<gene>
    <name evidence="12" type="ORF">CICLE_v10023288mg</name>
</gene>
<evidence type="ECO:0000256" key="8">
    <source>
        <dbReference type="ARBA" id="ARBA00023136"/>
    </source>
</evidence>
<dbReference type="CDD" id="cd09272">
    <property type="entry name" value="RNase_HI_RT_Ty1"/>
    <property type="match status" value="1"/>
</dbReference>
<evidence type="ECO:0000259" key="10">
    <source>
        <dbReference type="Pfam" id="PF08263"/>
    </source>
</evidence>
<name>V4T551_CITCL</name>
<evidence type="ECO:0000313" key="13">
    <source>
        <dbReference type="Proteomes" id="UP000030687"/>
    </source>
</evidence>
<dbReference type="InterPro" id="IPR055414">
    <property type="entry name" value="LRR_R13L4/SHOC2-like"/>
</dbReference>
<dbReference type="InterPro" id="IPR003591">
    <property type="entry name" value="Leu-rich_rpt_typical-subtyp"/>
</dbReference>
<accession>V4T551</accession>
<dbReference type="SUPFAM" id="SSF52047">
    <property type="entry name" value="RNI-like"/>
    <property type="match status" value="1"/>
</dbReference>
<evidence type="ECO:0000256" key="2">
    <source>
        <dbReference type="ARBA" id="ARBA00009592"/>
    </source>
</evidence>
<dbReference type="SMART" id="SM00369">
    <property type="entry name" value="LRR_TYP"/>
    <property type="match status" value="5"/>
</dbReference>
<evidence type="ECO:0000256" key="1">
    <source>
        <dbReference type="ARBA" id="ARBA00004479"/>
    </source>
</evidence>
<evidence type="ECO:0000256" key="4">
    <source>
        <dbReference type="ARBA" id="ARBA00022692"/>
    </source>
</evidence>
<dbReference type="Proteomes" id="UP000030687">
    <property type="component" value="Unassembled WGS sequence"/>
</dbReference>
<comment type="similarity">
    <text evidence="2">Belongs to the RLP family.</text>
</comment>
<keyword evidence="4" id="KW-0812">Transmembrane</keyword>
<dbReference type="GO" id="GO:0016020">
    <property type="term" value="C:membrane"/>
    <property type="evidence" value="ECO:0007669"/>
    <property type="project" value="UniProtKB-SubCell"/>
</dbReference>
<feature type="domain" description="Leucine-rich repeat-containing N-terminal plant-type" evidence="10">
    <location>
        <begin position="50"/>
        <end position="95"/>
    </location>
</feature>
<dbReference type="Pfam" id="PF00560">
    <property type="entry name" value="LRR_1"/>
    <property type="match status" value="3"/>
</dbReference>
<dbReference type="PANTHER" id="PTHR48060:SF24">
    <property type="entry name" value="NON-SPECIFIC SERINE_THREONINE PROTEIN KINASE"/>
    <property type="match status" value="1"/>
</dbReference>
<dbReference type="OMA" id="MNNITRI"/>
<evidence type="ECO:0000256" key="5">
    <source>
        <dbReference type="ARBA" id="ARBA00022729"/>
    </source>
</evidence>
<sequence>MVKELGFEQNQITVHCDSQSAICLSKNQIHHEKTKHIDIKLHFVRFEISKEAHALRKSKASLQSHNRSLLPSWTIATTNVSSDITLCAWSGIGCNAAGRVVYINFTNTGLSGTLHDFSFSSFPHLTYLDLSFNELFGNLNNLVKLFLLDNSLSSSIPPNIGNLRSLLELDLSINQLSGSIPPSVGNLKSLAVLELNANQLNGSIPPSMGNLSSLIRLYLYDNSLYGSIPPNVGNLKSLAVLKLYANQLNGCIPRSFGFLPPPIGNLTNLRELFLFDNHLFGFIPREMGNLRPLVNLIMFQNQFTGFLPPPIGNLTDLQILDLMDNHLSDSITPSLGNICRGTIPESLRNCISLIRVRLNANNLTGNVLEALGLYHFLTFIDLSRNNFYGEISYNWGKCPKLGTLNVLMNNITRIIPLEEIPKELGKLNSLTKLILRGNQLTRHLPTEIGSNIVL</sequence>
<dbReference type="EMBL" id="KI536661">
    <property type="protein sequence ID" value="ESR55368.1"/>
    <property type="molecule type" value="Genomic_DNA"/>
</dbReference>
<dbReference type="InParanoid" id="V4T551"/>
<evidence type="ECO:0000256" key="9">
    <source>
        <dbReference type="ARBA" id="ARBA00023180"/>
    </source>
</evidence>
<dbReference type="FunFam" id="3.80.10.10:FF:000041">
    <property type="entry name" value="LRR receptor-like serine/threonine-protein kinase ERECTA"/>
    <property type="match status" value="2"/>
</dbReference>
<dbReference type="Pfam" id="PF23598">
    <property type="entry name" value="LRR_14"/>
    <property type="match status" value="1"/>
</dbReference>
<organism evidence="12 13">
    <name type="scientific">Citrus clementina</name>
    <name type="common">Clementine</name>
    <name type="synonym">Citrus deliciosa x Citrus sinensis</name>
    <dbReference type="NCBI Taxonomy" id="85681"/>
    <lineage>
        <taxon>Eukaryota</taxon>
        <taxon>Viridiplantae</taxon>
        <taxon>Streptophyta</taxon>
        <taxon>Embryophyta</taxon>
        <taxon>Tracheophyta</taxon>
        <taxon>Spermatophyta</taxon>
        <taxon>Magnoliopsida</taxon>
        <taxon>eudicotyledons</taxon>
        <taxon>Gunneridae</taxon>
        <taxon>Pentapetalae</taxon>
        <taxon>rosids</taxon>
        <taxon>malvids</taxon>
        <taxon>Sapindales</taxon>
        <taxon>Rutaceae</taxon>
        <taxon>Aurantioideae</taxon>
        <taxon>Citrus</taxon>
    </lineage>
</organism>
<keyword evidence="9" id="KW-0325">Glycoprotein</keyword>
<keyword evidence="5" id="KW-0732">Signal</keyword>
<dbReference type="InterPro" id="IPR001611">
    <property type="entry name" value="Leu-rich_rpt"/>
</dbReference>
<proteinExistence type="inferred from homology"/>
<dbReference type="Pfam" id="PF08263">
    <property type="entry name" value="LRRNT_2"/>
    <property type="match status" value="1"/>
</dbReference>
<evidence type="ECO:0000256" key="3">
    <source>
        <dbReference type="ARBA" id="ARBA00022614"/>
    </source>
</evidence>
<evidence type="ECO:0000256" key="7">
    <source>
        <dbReference type="ARBA" id="ARBA00022989"/>
    </source>
</evidence>
<keyword evidence="7" id="KW-1133">Transmembrane helix</keyword>
<dbReference type="InterPro" id="IPR053211">
    <property type="entry name" value="DNA_repair-toleration"/>
</dbReference>
<evidence type="ECO:0000256" key="6">
    <source>
        <dbReference type="ARBA" id="ARBA00022737"/>
    </source>
</evidence>
<dbReference type="KEGG" id="cic:CICLE_v10023288mg"/>
<dbReference type="Gene3D" id="3.80.10.10">
    <property type="entry name" value="Ribonuclease Inhibitor"/>
    <property type="match status" value="4"/>
</dbReference>
<dbReference type="Gramene" id="ESR55368">
    <property type="protein sequence ID" value="ESR55368"/>
    <property type="gene ID" value="CICLE_v10023288mg"/>
</dbReference>